<organism evidence="3 4">
    <name type="scientific">Nematostella vectensis</name>
    <name type="common">Starlet sea anemone</name>
    <dbReference type="NCBI Taxonomy" id="45351"/>
    <lineage>
        <taxon>Eukaryota</taxon>
        <taxon>Metazoa</taxon>
        <taxon>Cnidaria</taxon>
        <taxon>Anthozoa</taxon>
        <taxon>Hexacorallia</taxon>
        <taxon>Actiniaria</taxon>
        <taxon>Edwardsiidae</taxon>
        <taxon>Nematostella</taxon>
    </lineage>
</organism>
<reference evidence="3 4" key="1">
    <citation type="journal article" date="2007" name="Science">
        <title>Sea anemone genome reveals ancestral eumetazoan gene repertoire and genomic organization.</title>
        <authorList>
            <person name="Putnam N.H."/>
            <person name="Srivastava M."/>
            <person name="Hellsten U."/>
            <person name="Dirks B."/>
            <person name="Chapman J."/>
            <person name="Salamov A."/>
            <person name="Terry A."/>
            <person name="Shapiro H."/>
            <person name="Lindquist E."/>
            <person name="Kapitonov V.V."/>
            <person name="Jurka J."/>
            <person name="Genikhovich G."/>
            <person name="Grigoriev I.V."/>
            <person name="Lucas S.M."/>
            <person name="Steele R.E."/>
            <person name="Finnerty J.R."/>
            <person name="Technau U."/>
            <person name="Martindale M.Q."/>
            <person name="Rokhsar D.S."/>
        </authorList>
    </citation>
    <scope>NUCLEOTIDE SEQUENCE [LARGE SCALE GENOMIC DNA]</scope>
    <source>
        <strain evidence="4">CH2 X CH6</strain>
    </source>
</reference>
<keyword evidence="2" id="KW-0732">Signal</keyword>
<dbReference type="HOGENOM" id="CLU_1290347_0_0_1"/>
<dbReference type="AlphaFoldDB" id="A7RQL4"/>
<keyword evidence="4" id="KW-1185">Reference proteome</keyword>
<keyword evidence="1" id="KW-1133">Transmembrane helix</keyword>
<feature type="chain" id="PRO_5002713728" evidence="2">
    <location>
        <begin position="20"/>
        <end position="214"/>
    </location>
</feature>
<accession>A7RQL4</accession>
<keyword evidence="1" id="KW-0812">Transmembrane</keyword>
<keyword evidence="1" id="KW-0472">Membrane</keyword>
<evidence type="ECO:0000313" key="3">
    <source>
        <dbReference type="EMBL" id="EDO46385.1"/>
    </source>
</evidence>
<evidence type="ECO:0000256" key="2">
    <source>
        <dbReference type="SAM" id="SignalP"/>
    </source>
</evidence>
<name>A7RQL4_NEMVE</name>
<dbReference type="EMBL" id="DS469528">
    <property type="protein sequence ID" value="EDO46385.1"/>
    <property type="molecule type" value="Genomic_DNA"/>
</dbReference>
<evidence type="ECO:0000256" key="1">
    <source>
        <dbReference type="SAM" id="Phobius"/>
    </source>
</evidence>
<feature type="signal peptide" evidence="2">
    <location>
        <begin position="1"/>
        <end position="19"/>
    </location>
</feature>
<evidence type="ECO:0000313" key="4">
    <source>
        <dbReference type="Proteomes" id="UP000001593"/>
    </source>
</evidence>
<feature type="transmembrane region" description="Helical" evidence="1">
    <location>
        <begin position="29"/>
        <end position="49"/>
    </location>
</feature>
<dbReference type="InParanoid" id="A7RQL4"/>
<dbReference type="Proteomes" id="UP000001593">
    <property type="component" value="Unassembled WGS sequence"/>
</dbReference>
<protein>
    <submittedName>
        <fullName evidence="3">Uncharacterized protein</fullName>
    </submittedName>
</protein>
<gene>
    <name evidence="3" type="ORF">NEMVEDRAFT_v1g239996</name>
</gene>
<proteinExistence type="predicted"/>
<sequence length="214" mass="23906">MRLLSVVVILMSLWQAVDAQRLKVTNSSLEVLWVLILVAIILYVLIAGCKRLVRRIDKLRAAKRHGARRAPSLELHTFQNAVEIESSRPGLISPCNSPIQGADEDMSDTLRNTQTRDDPCGANTANYDYTAPSSRNLDLVTKSLYLSYAYFDSCGGRNIPVEPPETRKIKGLSGGLKYCSLDVKNSVLLLNTVITKREKTRKFVDGVYRVHKTV</sequence>